<feature type="compositionally biased region" description="Basic and acidic residues" evidence="1">
    <location>
        <begin position="216"/>
        <end position="231"/>
    </location>
</feature>
<proteinExistence type="predicted"/>
<organism evidence="3 4">
    <name type="scientific">Streptomyces zagrosensis</name>
    <dbReference type="NCBI Taxonomy" id="1042984"/>
    <lineage>
        <taxon>Bacteria</taxon>
        <taxon>Bacillati</taxon>
        <taxon>Actinomycetota</taxon>
        <taxon>Actinomycetes</taxon>
        <taxon>Kitasatosporales</taxon>
        <taxon>Streptomycetaceae</taxon>
        <taxon>Streptomyces</taxon>
    </lineage>
</organism>
<dbReference type="AlphaFoldDB" id="A0A7W9QET1"/>
<accession>A0A7W9QET1</accession>
<comment type="caution">
    <text evidence="3">The sequence shown here is derived from an EMBL/GenBank/DDBJ whole genome shotgun (WGS) entry which is preliminary data.</text>
</comment>
<feature type="signal peptide" evidence="2">
    <location>
        <begin position="1"/>
        <end position="23"/>
    </location>
</feature>
<evidence type="ECO:0000313" key="3">
    <source>
        <dbReference type="EMBL" id="MBB5938644.1"/>
    </source>
</evidence>
<feature type="chain" id="PRO_5038555784" description="Lipoprotein" evidence="2">
    <location>
        <begin position="24"/>
        <end position="321"/>
    </location>
</feature>
<reference evidence="3 4" key="1">
    <citation type="submission" date="2020-08" db="EMBL/GenBank/DDBJ databases">
        <title>Genomic Encyclopedia of Type Strains, Phase III (KMG-III): the genomes of soil and plant-associated and newly described type strains.</title>
        <authorList>
            <person name="Whitman W."/>
        </authorList>
    </citation>
    <scope>NUCLEOTIDE SEQUENCE [LARGE SCALE GENOMIC DNA]</scope>
    <source>
        <strain evidence="3 4">CECT 8305</strain>
    </source>
</reference>
<protein>
    <recommendedName>
        <fullName evidence="5">Lipoprotein</fullName>
    </recommendedName>
</protein>
<evidence type="ECO:0008006" key="5">
    <source>
        <dbReference type="Google" id="ProtNLM"/>
    </source>
</evidence>
<feature type="region of interest" description="Disordered" evidence="1">
    <location>
        <begin position="24"/>
        <end position="43"/>
    </location>
</feature>
<evidence type="ECO:0000256" key="1">
    <source>
        <dbReference type="SAM" id="MobiDB-lite"/>
    </source>
</evidence>
<name>A0A7W9QET1_9ACTN</name>
<gene>
    <name evidence="3" type="ORF">FHS42_005733</name>
</gene>
<feature type="region of interest" description="Disordered" evidence="1">
    <location>
        <begin position="216"/>
        <end position="240"/>
    </location>
</feature>
<evidence type="ECO:0000256" key="2">
    <source>
        <dbReference type="SAM" id="SignalP"/>
    </source>
</evidence>
<evidence type="ECO:0000313" key="4">
    <source>
        <dbReference type="Proteomes" id="UP000588098"/>
    </source>
</evidence>
<dbReference type="EMBL" id="JACHJL010000017">
    <property type="protein sequence ID" value="MBB5938644.1"/>
    <property type="molecule type" value="Genomic_DNA"/>
</dbReference>
<sequence>MRVRVATTALGITSALLALPACSTESAGDQHPSAARAGTPSGSVQETAVLSSSALESRLLDPSDLGSGYLPEPERPAQHDDVTVLGCPALSELGGDAATGGPLAFPRRAKADFTYGGTSSAISEELYSDSAKKLSDGTGRIFDAMTGCPTYQVISGGTLVDVTSQKLTAPDAGGDQQWSQLLTFTAAGRSSVVKQTAVRDGNLLVVVSGFPALVDRHLDRPSPRPRQRADPARPQPAMLPSTAMVGGSIALLADALRGASGLARHPGMDLVWLDVEHVRVVTVRPVAAGRVHEQVRTRWNVPVPEPGVLLPPGVAPGHDGL</sequence>
<keyword evidence="2" id="KW-0732">Signal</keyword>
<keyword evidence="4" id="KW-1185">Reference proteome</keyword>
<dbReference type="Proteomes" id="UP000588098">
    <property type="component" value="Unassembled WGS sequence"/>
</dbReference>